<feature type="transmembrane region" description="Helical" evidence="1">
    <location>
        <begin position="9"/>
        <end position="31"/>
    </location>
</feature>
<dbReference type="InterPro" id="IPR023393">
    <property type="entry name" value="START-like_dom_sf"/>
</dbReference>
<evidence type="ECO:0000256" key="1">
    <source>
        <dbReference type="SAM" id="Phobius"/>
    </source>
</evidence>
<reference evidence="3" key="1">
    <citation type="submission" date="2016-11" db="EMBL/GenBank/DDBJ databases">
        <authorList>
            <person name="Varghese N."/>
            <person name="Submissions S."/>
        </authorList>
    </citation>
    <scope>NUCLEOTIDE SEQUENCE [LARGE SCALE GENOMIC DNA]</scope>
    <source>
        <strain evidence="3">DSM 19858</strain>
    </source>
</reference>
<dbReference type="SUPFAM" id="SSF55961">
    <property type="entry name" value="Bet v1-like"/>
    <property type="match status" value="1"/>
</dbReference>
<organism evidence="2 3">
    <name type="scientific">Pseudozobellia thermophila</name>
    <dbReference type="NCBI Taxonomy" id="192903"/>
    <lineage>
        <taxon>Bacteria</taxon>
        <taxon>Pseudomonadati</taxon>
        <taxon>Bacteroidota</taxon>
        <taxon>Flavobacteriia</taxon>
        <taxon>Flavobacteriales</taxon>
        <taxon>Flavobacteriaceae</taxon>
        <taxon>Pseudozobellia</taxon>
    </lineage>
</organism>
<proteinExistence type="predicted"/>
<name>A0A1M6P033_9FLAO</name>
<dbReference type="Proteomes" id="UP000184543">
    <property type="component" value="Unassembled WGS sequence"/>
</dbReference>
<keyword evidence="3" id="KW-1185">Reference proteome</keyword>
<gene>
    <name evidence="2" type="ORF">SAMN04488513_1177</name>
</gene>
<keyword evidence="1" id="KW-0472">Membrane</keyword>
<dbReference type="OrthoDB" id="9810827at2"/>
<dbReference type="EMBL" id="FQYU01000017">
    <property type="protein sequence ID" value="SHK01264.1"/>
    <property type="molecule type" value="Genomic_DNA"/>
</dbReference>
<keyword evidence="1" id="KW-0812">Transmembrane</keyword>
<dbReference type="InterPro" id="IPR019587">
    <property type="entry name" value="Polyketide_cyclase/dehydratase"/>
</dbReference>
<accession>A0A1M6P033</accession>
<dbReference type="Pfam" id="PF10604">
    <property type="entry name" value="Polyketide_cyc2"/>
    <property type="match status" value="1"/>
</dbReference>
<dbReference type="AlphaFoldDB" id="A0A1M6P033"/>
<evidence type="ECO:0000313" key="3">
    <source>
        <dbReference type="Proteomes" id="UP000184543"/>
    </source>
</evidence>
<keyword evidence="1" id="KW-1133">Transmembrane helix</keyword>
<sequence length="199" mass="22695">MDGTMKKLIFYAFLPMVVVTTALFVSASIAFENYTSSELVTKTEDMNIPINQDAPVKSHDDLVIDAPRQKVWELLTGINDWPQWQTEVTESHLKGELREGAEFEWKAGGLSFTSRIHTIEPGEKFGWTGKTFGASAVHNWFFRDEGDKTRVYVEESLQGVFPKLFGKYFQKKLDSGLRKNLMELKVASEKQKSPDRIHS</sequence>
<dbReference type="Gene3D" id="3.30.530.20">
    <property type="match status" value="1"/>
</dbReference>
<evidence type="ECO:0000313" key="2">
    <source>
        <dbReference type="EMBL" id="SHK01264.1"/>
    </source>
</evidence>
<dbReference type="STRING" id="192903.SAMN04488513_1177"/>
<protein>
    <submittedName>
        <fullName evidence="2">Polyketide cyclase / dehydrase and lipid transport</fullName>
    </submittedName>
</protein>